<gene>
    <name evidence="9" type="ORF">HYC85_028986</name>
</gene>
<dbReference type="SMART" id="SM00380">
    <property type="entry name" value="AP2"/>
    <property type="match status" value="1"/>
</dbReference>
<feature type="region of interest" description="Disordered" evidence="7">
    <location>
        <begin position="103"/>
        <end position="148"/>
    </location>
</feature>
<dbReference type="CDD" id="cd00018">
    <property type="entry name" value="AP2"/>
    <property type="match status" value="1"/>
</dbReference>
<dbReference type="InterPro" id="IPR044808">
    <property type="entry name" value="ERF_plant"/>
</dbReference>
<dbReference type="PANTHER" id="PTHR31190">
    <property type="entry name" value="DNA-BINDING DOMAIN"/>
    <property type="match status" value="1"/>
</dbReference>
<dbReference type="GO" id="GO:0003700">
    <property type="term" value="F:DNA-binding transcription factor activity"/>
    <property type="evidence" value="ECO:0007669"/>
    <property type="project" value="InterPro"/>
</dbReference>
<comment type="caution">
    <text evidence="9">The sequence shown here is derived from an EMBL/GenBank/DDBJ whole genome shotgun (WGS) entry which is preliminary data.</text>
</comment>
<feature type="compositionally biased region" description="Acidic residues" evidence="7">
    <location>
        <begin position="63"/>
        <end position="72"/>
    </location>
</feature>
<organism evidence="9 10">
    <name type="scientific">Camellia sinensis</name>
    <name type="common">Tea plant</name>
    <name type="synonym">Thea sinensis</name>
    <dbReference type="NCBI Taxonomy" id="4442"/>
    <lineage>
        <taxon>Eukaryota</taxon>
        <taxon>Viridiplantae</taxon>
        <taxon>Streptophyta</taxon>
        <taxon>Embryophyta</taxon>
        <taxon>Tracheophyta</taxon>
        <taxon>Spermatophyta</taxon>
        <taxon>Magnoliopsida</taxon>
        <taxon>eudicotyledons</taxon>
        <taxon>Gunneridae</taxon>
        <taxon>Pentapetalae</taxon>
        <taxon>asterids</taxon>
        <taxon>Ericales</taxon>
        <taxon>Theaceae</taxon>
        <taxon>Camellia</taxon>
    </lineage>
</organism>
<proteinExistence type="predicted"/>
<reference evidence="10" key="1">
    <citation type="journal article" date="2020" name="Nat. Commun.">
        <title>Genome assembly of wild tea tree DASZ reveals pedigree and selection history of tea varieties.</title>
        <authorList>
            <person name="Zhang W."/>
            <person name="Zhang Y."/>
            <person name="Qiu H."/>
            <person name="Guo Y."/>
            <person name="Wan H."/>
            <person name="Zhang X."/>
            <person name="Scossa F."/>
            <person name="Alseekh S."/>
            <person name="Zhang Q."/>
            <person name="Wang P."/>
            <person name="Xu L."/>
            <person name="Schmidt M.H."/>
            <person name="Jia X."/>
            <person name="Li D."/>
            <person name="Zhu A."/>
            <person name="Guo F."/>
            <person name="Chen W."/>
            <person name="Ni D."/>
            <person name="Usadel B."/>
            <person name="Fernie A.R."/>
            <person name="Wen W."/>
        </authorList>
    </citation>
    <scope>NUCLEOTIDE SEQUENCE [LARGE SCALE GENOMIC DNA]</scope>
    <source>
        <strain evidence="10">cv. G240</strain>
    </source>
</reference>
<reference evidence="9 10" key="2">
    <citation type="submission" date="2020-07" db="EMBL/GenBank/DDBJ databases">
        <title>Genome assembly of wild tea tree DASZ reveals pedigree and selection history of tea varieties.</title>
        <authorList>
            <person name="Zhang W."/>
        </authorList>
    </citation>
    <scope>NUCLEOTIDE SEQUENCE [LARGE SCALE GENOMIC DNA]</scope>
    <source>
        <strain evidence="10">cv. G240</strain>
        <tissue evidence="9">Leaf</tissue>
    </source>
</reference>
<accession>A0A7J7FWU2</accession>
<dbReference type="GO" id="GO:0003677">
    <property type="term" value="F:DNA binding"/>
    <property type="evidence" value="ECO:0007669"/>
    <property type="project" value="UniProtKB-KW"/>
</dbReference>
<dbReference type="Pfam" id="PF00847">
    <property type="entry name" value="AP2"/>
    <property type="match status" value="1"/>
</dbReference>
<evidence type="ECO:0000259" key="8">
    <source>
        <dbReference type="PROSITE" id="PS51032"/>
    </source>
</evidence>
<keyword evidence="5" id="KW-0804">Transcription</keyword>
<keyword evidence="2" id="KW-0611">Plant defense</keyword>
<name>A0A7J7FWU2_CAMSI</name>
<protein>
    <recommendedName>
        <fullName evidence="8">AP2/ERF domain-containing protein</fullName>
    </recommendedName>
</protein>
<dbReference type="SUPFAM" id="SSF54171">
    <property type="entry name" value="DNA-binding domain"/>
    <property type="match status" value="1"/>
</dbReference>
<sequence length="325" mass="37073">MVERSLREIRNRDDDSNLIQISTIFRIRRRHQWRRRRMSPAVDQRHGKRPLPSNESEKKAKEEDAEYEEDEDGHIFPIYSARSQHDLTTMVSALTQVIGNTNTTSQQTPLHHHPFHASSQSTVVDQPNQSQPSQDQEGTQKKRHYRGVRQRPWGKWAAEIRDPKKAARVWLGTFETAEGAALAYDEAALRFKGNKAKLNFPERVQGRTELGYLTTRQDLRFVPPPLPPPRPFLSQEPYPDLLHYAQLLHSGGNVINNGVSGFYPRGVPFVSQSLTTSTHSAPPSTTSHHQQGDVISFSSQFGSSYSTSDDDPSRNWLDFDTNHSR</sequence>
<evidence type="ECO:0000313" key="9">
    <source>
        <dbReference type="EMBL" id="KAF5932815.1"/>
    </source>
</evidence>
<dbReference type="PROSITE" id="PS51032">
    <property type="entry name" value="AP2_ERF"/>
    <property type="match status" value="1"/>
</dbReference>
<feature type="compositionally biased region" description="Low complexity" evidence="7">
    <location>
        <begin position="273"/>
        <end position="289"/>
    </location>
</feature>
<dbReference type="InterPro" id="IPR036955">
    <property type="entry name" value="AP2/ERF_dom_sf"/>
</dbReference>
<evidence type="ECO:0000313" key="10">
    <source>
        <dbReference type="Proteomes" id="UP000593564"/>
    </source>
</evidence>
<keyword evidence="10" id="KW-1185">Reference proteome</keyword>
<feature type="region of interest" description="Disordered" evidence="7">
    <location>
        <begin position="32"/>
        <end position="73"/>
    </location>
</feature>
<evidence type="ECO:0000256" key="7">
    <source>
        <dbReference type="SAM" id="MobiDB-lite"/>
    </source>
</evidence>
<evidence type="ECO:0000256" key="1">
    <source>
        <dbReference type="ARBA" id="ARBA00004123"/>
    </source>
</evidence>
<dbReference type="EMBL" id="JACBKZ010000014">
    <property type="protein sequence ID" value="KAF5932815.1"/>
    <property type="molecule type" value="Genomic_DNA"/>
</dbReference>
<keyword evidence="6" id="KW-0539">Nucleus</keyword>
<keyword evidence="3" id="KW-0805">Transcription regulation</keyword>
<dbReference type="FunFam" id="3.30.730.10:FF:000001">
    <property type="entry name" value="Ethylene-responsive transcription factor 2"/>
    <property type="match status" value="1"/>
</dbReference>
<evidence type="ECO:0000256" key="3">
    <source>
        <dbReference type="ARBA" id="ARBA00023015"/>
    </source>
</evidence>
<evidence type="ECO:0000256" key="5">
    <source>
        <dbReference type="ARBA" id="ARBA00023163"/>
    </source>
</evidence>
<evidence type="ECO:0000256" key="2">
    <source>
        <dbReference type="ARBA" id="ARBA00022821"/>
    </source>
</evidence>
<feature type="compositionally biased region" description="Low complexity" evidence="7">
    <location>
        <begin position="123"/>
        <end position="136"/>
    </location>
</feature>
<keyword evidence="4" id="KW-0238">DNA-binding</keyword>
<dbReference type="GO" id="GO:0009873">
    <property type="term" value="P:ethylene-activated signaling pathway"/>
    <property type="evidence" value="ECO:0007669"/>
    <property type="project" value="InterPro"/>
</dbReference>
<evidence type="ECO:0000256" key="4">
    <source>
        <dbReference type="ARBA" id="ARBA00023125"/>
    </source>
</evidence>
<feature type="region of interest" description="Disordered" evidence="7">
    <location>
        <begin position="299"/>
        <end position="325"/>
    </location>
</feature>
<dbReference type="Gene3D" id="3.30.730.10">
    <property type="entry name" value="AP2/ERF domain"/>
    <property type="match status" value="1"/>
</dbReference>
<dbReference type="GO" id="GO:0005634">
    <property type="term" value="C:nucleus"/>
    <property type="evidence" value="ECO:0007669"/>
    <property type="project" value="UniProtKB-SubCell"/>
</dbReference>
<dbReference type="InterPro" id="IPR001471">
    <property type="entry name" value="AP2/ERF_dom"/>
</dbReference>
<dbReference type="PANTHER" id="PTHR31190:SF489">
    <property type="entry name" value="ETHYLENE-RESPONSIVE TRANSCRIPTION FACTOR ERF113-RELATED"/>
    <property type="match status" value="1"/>
</dbReference>
<feature type="domain" description="AP2/ERF" evidence="8">
    <location>
        <begin position="144"/>
        <end position="201"/>
    </location>
</feature>
<dbReference type="PRINTS" id="PR00367">
    <property type="entry name" value="ETHRSPELEMNT"/>
</dbReference>
<dbReference type="AlphaFoldDB" id="A0A7J7FWU2"/>
<dbReference type="GO" id="GO:0006952">
    <property type="term" value="P:defense response"/>
    <property type="evidence" value="ECO:0007669"/>
    <property type="project" value="UniProtKB-KW"/>
</dbReference>
<dbReference type="InterPro" id="IPR016177">
    <property type="entry name" value="DNA-bd_dom_sf"/>
</dbReference>
<comment type="subcellular location">
    <subcellularLocation>
        <location evidence="1">Nucleus</location>
    </subcellularLocation>
</comment>
<feature type="region of interest" description="Disordered" evidence="7">
    <location>
        <begin position="273"/>
        <end position="292"/>
    </location>
</feature>
<dbReference type="Proteomes" id="UP000593564">
    <property type="component" value="Unassembled WGS sequence"/>
</dbReference>
<evidence type="ECO:0000256" key="6">
    <source>
        <dbReference type="ARBA" id="ARBA00023242"/>
    </source>
</evidence>